<evidence type="ECO:0000313" key="7">
    <source>
        <dbReference type="EMBL" id="CAC5355942.1"/>
    </source>
</evidence>
<dbReference type="EMBL" id="CACVKT020000102">
    <property type="protein sequence ID" value="CAC5355942.1"/>
    <property type="molecule type" value="Genomic_DNA"/>
</dbReference>
<reference evidence="7 8" key="1">
    <citation type="submission" date="2020-06" db="EMBL/GenBank/DDBJ databases">
        <authorList>
            <person name="Li R."/>
            <person name="Bekaert M."/>
        </authorList>
    </citation>
    <scope>NUCLEOTIDE SEQUENCE [LARGE SCALE GENOMIC DNA]</scope>
    <source>
        <strain evidence="8">wild</strain>
    </source>
</reference>
<dbReference type="AlphaFoldDB" id="A0A6J7ZWX1"/>
<accession>A0A6J7ZWX1</accession>
<sequence>MGREIGACGRIGQVVLVIVNIIFGILGLAILVSGALLKFKENLVNGYVSDFLRQIQLQHLETDLVSVISTVAIICICVGVFVFLLSMFGCCGACCQQKILLTSYAIVVLLILGAQIAAIVLTFQYKDEWQGSVKSEMKNVIKDKYNGDNGTDIISMGINAAFMEFDCCGVDNYKDVELATGWVRTYIIDNQEVTFKAPYFCCKNVDTETPKVDSGLFTSVNQTECATDPTNENSNYKKGCFDALEDIVMRYNAIYIGVGIALMLLEIFCVIFACFICCKGREPEGKYV</sequence>
<evidence type="ECO:0000256" key="4">
    <source>
        <dbReference type="ARBA" id="ARBA00022989"/>
    </source>
</evidence>
<dbReference type="Pfam" id="PF00335">
    <property type="entry name" value="Tetraspanin"/>
    <property type="match status" value="1"/>
</dbReference>
<feature type="transmembrane region" description="Helical" evidence="6">
    <location>
        <begin position="254"/>
        <end position="278"/>
    </location>
</feature>
<dbReference type="InterPro" id="IPR000301">
    <property type="entry name" value="Tetraspanin_animals"/>
</dbReference>
<dbReference type="GO" id="GO:0005886">
    <property type="term" value="C:plasma membrane"/>
    <property type="evidence" value="ECO:0007669"/>
    <property type="project" value="TreeGrafter"/>
</dbReference>
<evidence type="ECO:0000256" key="6">
    <source>
        <dbReference type="RuleBase" id="RU361218"/>
    </source>
</evidence>
<keyword evidence="3 6" id="KW-0812">Transmembrane</keyword>
<feature type="transmembrane region" description="Helical" evidence="6">
    <location>
        <begin position="12"/>
        <end position="37"/>
    </location>
</feature>
<comment type="similarity">
    <text evidence="2 6">Belongs to the tetraspanin (TM4SF) family.</text>
</comment>
<dbReference type="PIRSF" id="PIRSF002419">
    <property type="entry name" value="Tetraspanin"/>
    <property type="match status" value="1"/>
</dbReference>
<evidence type="ECO:0000256" key="1">
    <source>
        <dbReference type="ARBA" id="ARBA00004141"/>
    </source>
</evidence>
<evidence type="ECO:0000256" key="2">
    <source>
        <dbReference type="ARBA" id="ARBA00006840"/>
    </source>
</evidence>
<evidence type="ECO:0000256" key="3">
    <source>
        <dbReference type="ARBA" id="ARBA00022692"/>
    </source>
</evidence>
<dbReference type="PRINTS" id="PR00259">
    <property type="entry name" value="TMFOUR"/>
</dbReference>
<dbReference type="Proteomes" id="UP000507470">
    <property type="component" value="Unassembled WGS sequence"/>
</dbReference>
<keyword evidence="4 6" id="KW-1133">Transmembrane helix</keyword>
<keyword evidence="8" id="KW-1185">Reference proteome</keyword>
<dbReference type="Gene3D" id="1.10.1450.10">
    <property type="entry name" value="Tetraspanin"/>
    <property type="match status" value="1"/>
</dbReference>
<dbReference type="SUPFAM" id="SSF48652">
    <property type="entry name" value="Tetraspanin"/>
    <property type="match status" value="1"/>
</dbReference>
<comment type="subcellular location">
    <subcellularLocation>
        <location evidence="1 6">Membrane</location>
        <topology evidence="1 6">Multi-pass membrane protein</topology>
    </subcellularLocation>
</comment>
<dbReference type="OrthoDB" id="2250022at2759"/>
<feature type="transmembrane region" description="Helical" evidence="6">
    <location>
        <begin position="99"/>
        <end position="125"/>
    </location>
</feature>
<proteinExistence type="inferred from homology"/>
<keyword evidence="5 6" id="KW-0472">Membrane</keyword>
<evidence type="ECO:0000256" key="5">
    <source>
        <dbReference type="ARBA" id="ARBA00023136"/>
    </source>
</evidence>
<evidence type="ECO:0000313" key="8">
    <source>
        <dbReference type="Proteomes" id="UP000507470"/>
    </source>
</evidence>
<dbReference type="InterPro" id="IPR018499">
    <property type="entry name" value="Tetraspanin/Peripherin"/>
</dbReference>
<organism evidence="7 8">
    <name type="scientific">Mytilus coruscus</name>
    <name type="common">Sea mussel</name>
    <dbReference type="NCBI Taxonomy" id="42192"/>
    <lineage>
        <taxon>Eukaryota</taxon>
        <taxon>Metazoa</taxon>
        <taxon>Spiralia</taxon>
        <taxon>Lophotrochozoa</taxon>
        <taxon>Mollusca</taxon>
        <taxon>Bivalvia</taxon>
        <taxon>Autobranchia</taxon>
        <taxon>Pteriomorphia</taxon>
        <taxon>Mytilida</taxon>
        <taxon>Mytiloidea</taxon>
        <taxon>Mytilidae</taxon>
        <taxon>Mytilinae</taxon>
        <taxon>Mytilus</taxon>
    </lineage>
</organism>
<gene>
    <name evidence="7" type="ORF">MCOR_374</name>
</gene>
<feature type="transmembrane region" description="Helical" evidence="6">
    <location>
        <begin position="64"/>
        <end position="87"/>
    </location>
</feature>
<protein>
    <recommendedName>
        <fullName evidence="6">Tetraspanin</fullName>
    </recommendedName>
</protein>
<name>A0A6J7ZWX1_MYTCO</name>
<dbReference type="InterPro" id="IPR008952">
    <property type="entry name" value="Tetraspanin_EC2_sf"/>
</dbReference>
<dbReference type="PANTHER" id="PTHR19282">
    <property type="entry name" value="TETRASPANIN"/>
    <property type="match status" value="1"/>
</dbReference>
<dbReference type="PANTHER" id="PTHR19282:SF544">
    <property type="entry name" value="TETRASPANIN"/>
    <property type="match status" value="1"/>
</dbReference>